<dbReference type="Pfam" id="PF17994">
    <property type="entry name" value="Glft2_N"/>
    <property type="match status" value="1"/>
</dbReference>
<keyword evidence="8" id="KW-1185">Reference proteome</keyword>
<dbReference type="SUPFAM" id="SSF53448">
    <property type="entry name" value="Nucleotide-diphospho-sugar transferases"/>
    <property type="match status" value="1"/>
</dbReference>
<dbReference type="PANTHER" id="PTHR43179:SF12">
    <property type="entry name" value="GALACTOFURANOSYLTRANSFERASE GLFT2"/>
    <property type="match status" value="1"/>
</dbReference>
<dbReference type="InterPro" id="IPR029044">
    <property type="entry name" value="Nucleotide-diphossugar_trans"/>
</dbReference>
<dbReference type="RefSeq" id="WP_143905994.1">
    <property type="nucleotide sequence ID" value="NZ_CP041765.1"/>
</dbReference>
<dbReference type="AlphaFoldDB" id="A0A516WZV2"/>
<dbReference type="EMBL" id="CP041765">
    <property type="protein sequence ID" value="QDQ96379.1"/>
    <property type="molecule type" value="Genomic_DNA"/>
</dbReference>
<evidence type="ECO:0000313" key="7">
    <source>
        <dbReference type="EMBL" id="QDQ96379.1"/>
    </source>
</evidence>
<dbReference type="Pfam" id="PF19320">
    <property type="entry name" value="GlfT2_domain3"/>
    <property type="match status" value="1"/>
</dbReference>
<evidence type="ECO:0000256" key="4">
    <source>
        <dbReference type="ARBA" id="ARBA00022679"/>
    </source>
</evidence>
<dbReference type="OrthoDB" id="3225550at2"/>
<evidence type="ECO:0000259" key="5">
    <source>
        <dbReference type="Pfam" id="PF17994"/>
    </source>
</evidence>
<proteinExistence type="inferred from homology"/>
<comment type="similarity">
    <text evidence="2">Belongs to the glycosyltransferase 2 family.</text>
</comment>
<comment type="pathway">
    <text evidence="1">Cell wall biogenesis; cell wall polysaccharide biosynthesis.</text>
</comment>
<dbReference type="KEGG" id="toy:FO059_02230"/>
<evidence type="ECO:0000313" key="8">
    <source>
        <dbReference type="Proteomes" id="UP000317344"/>
    </source>
</evidence>
<name>A0A516WZV2_9ACTN</name>
<keyword evidence="4 7" id="KW-0808">Transferase</keyword>
<dbReference type="GO" id="GO:0016757">
    <property type="term" value="F:glycosyltransferase activity"/>
    <property type="evidence" value="ECO:0007669"/>
    <property type="project" value="UniProtKB-KW"/>
</dbReference>
<accession>A0A516WZV2</accession>
<dbReference type="PANTHER" id="PTHR43179">
    <property type="entry name" value="RHAMNOSYLTRANSFERASE WBBL"/>
    <property type="match status" value="1"/>
</dbReference>
<reference evidence="7 8" key="2">
    <citation type="submission" date="2019-07" db="EMBL/GenBank/DDBJ databases">
        <authorList>
            <person name="Huang Y."/>
        </authorList>
    </citation>
    <scope>NUCLEOTIDE SEQUENCE [LARGE SCALE GENOMIC DNA]</scope>
    <source>
        <strain evidence="7 8">HY188</strain>
    </source>
</reference>
<dbReference type="InterPro" id="IPR040492">
    <property type="entry name" value="GlfT2_N"/>
</dbReference>
<evidence type="ECO:0000259" key="6">
    <source>
        <dbReference type="Pfam" id="PF19320"/>
    </source>
</evidence>
<dbReference type="InterPro" id="IPR045699">
    <property type="entry name" value="GlfT2_C"/>
</dbReference>
<keyword evidence="3" id="KW-0328">Glycosyltransferase</keyword>
<evidence type="ECO:0000256" key="1">
    <source>
        <dbReference type="ARBA" id="ARBA00004776"/>
    </source>
</evidence>
<organism evidence="7 8">
    <name type="scientific">Tomitella fengzijianii</name>
    <dbReference type="NCBI Taxonomy" id="2597660"/>
    <lineage>
        <taxon>Bacteria</taxon>
        <taxon>Bacillati</taxon>
        <taxon>Actinomycetota</taxon>
        <taxon>Actinomycetes</taxon>
        <taxon>Mycobacteriales</taxon>
        <taxon>Tomitella</taxon>
    </lineage>
</organism>
<reference evidence="7 8" key="1">
    <citation type="submission" date="2019-07" db="EMBL/GenBank/DDBJ databases">
        <title>Tomitella cavernea sp. nov., an actinomycete isolated from soil.</title>
        <authorList>
            <person name="Cheng J."/>
        </authorList>
    </citation>
    <scope>NUCLEOTIDE SEQUENCE [LARGE SCALE GENOMIC DNA]</scope>
    <source>
        <strain evidence="7 8">HY188</strain>
    </source>
</reference>
<evidence type="ECO:0000256" key="2">
    <source>
        <dbReference type="ARBA" id="ARBA00006739"/>
    </source>
</evidence>
<dbReference type="Pfam" id="PF13641">
    <property type="entry name" value="Glyco_tranf_2_3"/>
    <property type="match status" value="1"/>
</dbReference>
<evidence type="ECO:0000256" key="3">
    <source>
        <dbReference type="ARBA" id="ARBA00022676"/>
    </source>
</evidence>
<feature type="domain" description="Galactofuranosyltransferase GlfT2 N-terminal" evidence="5">
    <location>
        <begin position="35"/>
        <end position="160"/>
    </location>
</feature>
<dbReference type="Proteomes" id="UP000317344">
    <property type="component" value="Chromosome"/>
</dbReference>
<feature type="domain" description="Galactofuranosyltransferase-2 C-terminal" evidence="6">
    <location>
        <begin position="437"/>
        <end position="619"/>
    </location>
</feature>
<gene>
    <name evidence="7" type="ORF">FO059_02230</name>
</gene>
<dbReference type="Gene3D" id="3.90.550.60">
    <property type="match status" value="1"/>
</dbReference>
<sequence>MQTANARRLVQRNHFAGPADWVSEDLYSKVTRGVARRLRAEITLQPGAMAHTNAYFGRFEASYWQRWTGVTAVRVRADVRLGRPESAEPVGAHGTVRVRASDIAGHERTVDFASVDAEPGGGPVTVEFDAPVDKFLDGGAMWLEFRAGDLPLTVDGVRWTVGADEAREGRLPNAVAICTFNRADDCAATVAALASDPEVLDVLDHVYVTDQGTDTVDSRPAFAAAAEALGERLHYLRQPNLGGAGGFSRGMYEVTGRAGQANVLLMDDDVRVEPETVLRMTAFADHTASPMLVGAQMLYLYNPDYLLLSAEGDDLSVLKAGLPADDQALHDVSVIDKVQERRIDAPYNAWWSCLIPASVIREIGLPMPYFFQWDDIEYGIRARGRGFPTVTLPGASVWHADFYWKDGDDFGQFFGLRNSLITAAIHSDFDVRELSKELSRRVLSAIVAMQYGFAETLLAAVDAFLEGPGVLDDGGRELLARVRELRSGHPETQRLPVSEMPAGAPVRRIVGPIDKDKEDLVLAKKAARQLSGRVEPGPVAIPYEDSFWWHVSAFGEVYVTDASQGGVRRRRRDAAQARALTRRLGTTVRRFIAEGPAAQDAYRAAVPTLTGRENWARLYGIDLADTTVS</sequence>
<protein>
    <submittedName>
        <fullName evidence="7">Glycosyltransferase family 2 protein</fullName>
    </submittedName>
</protein>